<evidence type="ECO:0000313" key="2">
    <source>
        <dbReference type="Proteomes" id="UP000565711"/>
    </source>
</evidence>
<organism evidence="1 2">
    <name type="scientific">Nocardia vermiculata</name>
    <dbReference type="NCBI Taxonomy" id="257274"/>
    <lineage>
        <taxon>Bacteria</taxon>
        <taxon>Bacillati</taxon>
        <taxon>Actinomycetota</taxon>
        <taxon>Actinomycetes</taxon>
        <taxon>Mycobacteriales</taxon>
        <taxon>Nocardiaceae</taxon>
        <taxon>Nocardia</taxon>
    </lineage>
</organism>
<comment type="caution">
    <text evidence="1">The sequence shown here is derived from an EMBL/GenBank/DDBJ whole genome shotgun (WGS) entry which is preliminary data.</text>
</comment>
<dbReference type="RefSeq" id="WP_067878766.1">
    <property type="nucleotide sequence ID" value="NZ_JAAXOP010000012.1"/>
</dbReference>
<gene>
    <name evidence="1" type="ORF">HGA08_19840</name>
</gene>
<name>A0A846XZI2_9NOCA</name>
<dbReference type="AlphaFoldDB" id="A0A846XZI2"/>
<sequence>MSAPRTDNRLDDVPMTSVACEACAARVLVRKASPDQTSIQWNADARAACHELATSPLPGPTLAGCSRLDAAVHDAVLDGKLTIVQAQSAISSA</sequence>
<reference evidence="1 2" key="1">
    <citation type="submission" date="2020-04" db="EMBL/GenBank/DDBJ databases">
        <title>MicrobeNet Type strains.</title>
        <authorList>
            <person name="Nicholson A.C."/>
        </authorList>
    </citation>
    <scope>NUCLEOTIDE SEQUENCE [LARGE SCALE GENOMIC DNA]</scope>
    <source>
        <strain evidence="1 2">JCM 12354</strain>
    </source>
</reference>
<dbReference type="Proteomes" id="UP000565711">
    <property type="component" value="Unassembled WGS sequence"/>
</dbReference>
<accession>A0A846XZI2</accession>
<dbReference type="EMBL" id="JAAXOP010000012">
    <property type="protein sequence ID" value="NKY52463.1"/>
    <property type="molecule type" value="Genomic_DNA"/>
</dbReference>
<evidence type="ECO:0000313" key="1">
    <source>
        <dbReference type="EMBL" id="NKY52463.1"/>
    </source>
</evidence>
<keyword evidence="2" id="KW-1185">Reference proteome</keyword>
<proteinExistence type="predicted"/>
<protein>
    <submittedName>
        <fullName evidence="1">Ferredoxin</fullName>
    </submittedName>
</protein>